<evidence type="ECO:0000313" key="1">
    <source>
        <dbReference type="EMBL" id="KAJ4440888.1"/>
    </source>
</evidence>
<organism evidence="1 2">
    <name type="scientific">Periplaneta americana</name>
    <name type="common">American cockroach</name>
    <name type="synonym">Blatta americana</name>
    <dbReference type="NCBI Taxonomy" id="6978"/>
    <lineage>
        <taxon>Eukaryota</taxon>
        <taxon>Metazoa</taxon>
        <taxon>Ecdysozoa</taxon>
        <taxon>Arthropoda</taxon>
        <taxon>Hexapoda</taxon>
        <taxon>Insecta</taxon>
        <taxon>Pterygota</taxon>
        <taxon>Neoptera</taxon>
        <taxon>Polyneoptera</taxon>
        <taxon>Dictyoptera</taxon>
        <taxon>Blattodea</taxon>
        <taxon>Blattoidea</taxon>
        <taxon>Blattidae</taxon>
        <taxon>Blattinae</taxon>
        <taxon>Periplaneta</taxon>
    </lineage>
</organism>
<feature type="non-terminal residue" evidence="1">
    <location>
        <position position="1"/>
    </location>
</feature>
<sequence>LEDVSQRATNLKWKLGGHVARLQNTRWAYISTIWTTRTGKKRRGRPGRRWDDAFKKEAEAHGLGLHETAVAGEASEEGGRKRCRREFEHRFAGVRIHSRSTIHDLVNKVRRTGSFLNKKCVQQCCVLTEGKLDEVGARLEHSPRKSLPRLAQEVNISKTSAFVATKLLKLKPYRSVHNGDVDPLLRFFTDEWSIYERTVVTYMLFYMTKLFSVDGIGDGEIELGEMRPRIRRRLPDVHLTVGEHIAKKKTKQVISQNVNRTTPERSSGSIVALQTSERSTSRQVFCSICGVTSTAAFVTHCLSSSKVVPLPLCYTVSFTKPQKKSTKGSDRVTWVARQGDLVFRSNYRGIFRPRTHAPVDDNGVGPILLKNRSWEKLLNNKVLQHVQIHISCDCSLYEEEWSNDGVPRKSTPNIHC</sequence>
<dbReference type="Proteomes" id="UP001148838">
    <property type="component" value="Unassembled WGS sequence"/>
</dbReference>
<gene>
    <name evidence="1" type="ORF">ANN_10735</name>
</gene>
<proteinExistence type="predicted"/>
<comment type="caution">
    <text evidence="1">The sequence shown here is derived from an EMBL/GenBank/DDBJ whole genome shotgun (WGS) entry which is preliminary data.</text>
</comment>
<reference evidence="1 2" key="1">
    <citation type="journal article" date="2022" name="Allergy">
        <title>Genome assembly and annotation of Periplaneta americana reveal a comprehensive cockroach allergen profile.</title>
        <authorList>
            <person name="Wang L."/>
            <person name="Xiong Q."/>
            <person name="Saelim N."/>
            <person name="Wang L."/>
            <person name="Nong W."/>
            <person name="Wan A.T."/>
            <person name="Shi M."/>
            <person name="Liu X."/>
            <person name="Cao Q."/>
            <person name="Hui J.H.L."/>
            <person name="Sookrung N."/>
            <person name="Leung T.F."/>
            <person name="Tungtrongchitr A."/>
            <person name="Tsui S.K.W."/>
        </authorList>
    </citation>
    <scope>NUCLEOTIDE SEQUENCE [LARGE SCALE GENOMIC DNA]</scope>
    <source>
        <strain evidence="1">PWHHKU_190912</strain>
    </source>
</reference>
<evidence type="ECO:0000313" key="2">
    <source>
        <dbReference type="Proteomes" id="UP001148838"/>
    </source>
</evidence>
<protein>
    <submittedName>
        <fullName evidence="1">Uncharacterized protein</fullName>
    </submittedName>
</protein>
<keyword evidence="2" id="KW-1185">Reference proteome</keyword>
<dbReference type="EMBL" id="JAJSOF020000015">
    <property type="protein sequence ID" value="KAJ4440888.1"/>
    <property type="molecule type" value="Genomic_DNA"/>
</dbReference>
<accession>A0ABQ8T3S7</accession>
<name>A0ABQ8T3S7_PERAM</name>